<organism evidence="3 4">
    <name type="scientific">Candidatus Adlerbacteria bacterium RIFCSPLOWO2_01_FULL_54_21b</name>
    <dbReference type="NCBI Taxonomy" id="1797245"/>
    <lineage>
        <taxon>Bacteria</taxon>
        <taxon>Candidatus Adleribacteriota</taxon>
    </lineage>
</organism>
<dbReference type="AlphaFoldDB" id="A0A1F4XX58"/>
<reference evidence="3 4" key="1">
    <citation type="journal article" date="2016" name="Nat. Commun.">
        <title>Thousands of microbial genomes shed light on interconnected biogeochemical processes in an aquifer system.</title>
        <authorList>
            <person name="Anantharaman K."/>
            <person name="Brown C.T."/>
            <person name="Hug L.A."/>
            <person name="Sharon I."/>
            <person name="Castelle C.J."/>
            <person name="Probst A.J."/>
            <person name="Thomas B.C."/>
            <person name="Singh A."/>
            <person name="Wilkins M.J."/>
            <person name="Karaoz U."/>
            <person name="Brodie E.L."/>
            <person name="Williams K.H."/>
            <person name="Hubbard S.S."/>
            <person name="Banfield J.F."/>
        </authorList>
    </citation>
    <scope>NUCLEOTIDE SEQUENCE [LARGE SCALE GENOMIC DNA]</scope>
</reference>
<feature type="transmembrane region" description="Helical" evidence="1">
    <location>
        <begin position="20"/>
        <end position="45"/>
    </location>
</feature>
<dbReference type="Proteomes" id="UP000178585">
    <property type="component" value="Unassembled WGS sequence"/>
</dbReference>
<dbReference type="InterPro" id="IPR032816">
    <property type="entry name" value="VTT_dom"/>
</dbReference>
<sequence>MAGKSEFIRDLIHNFGYTGIFLVAIITGFNLVVPIPAFTLLPLFIESGFNFWPSILVVSLGLSVADAIGYFLGKIGREIIMNAGERKILGRLEKIKERYEYAPLAILFLTASFIPMPNELVVIPLAFLGYKLRLILPILFIGHLIFNFLYATGIINIFEIFSR</sequence>
<dbReference type="PANTHER" id="PTHR42709">
    <property type="entry name" value="ALKALINE PHOSPHATASE LIKE PROTEIN"/>
    <property type="match status" value="1"/>
</dbReference>
<keyword evidence="1" id="KW-0812">Transmembrane</keyword>
<evidence type="ECO:0000313" key="4">
    <source>
        <dbReference type="Proteomes" id="UP000178585"/>
    </source>
</evidence>
<dbReference type="Pfam" id="PF09335">
    <property type="entry name" value="VTT_dom"/>
    <property type="match status" value="1"/>
</dbReference>
<name>A0A1F4XX58_9BACT</name>
<proteinExistence type="predicted"/>
<protein>
    <recommendedName>
        <fullName evidence="2">VTT domain-containing protein</fullName>
    </recommendedName>
</protein>
<feature type="transmembrane region" description="Helical" evidence="1">
    <location>
        <begin position="51"/>
        <end position="72"/>
    </location>
</feature>
<comment type="caution">
    <text evidence="3">The sequence shown here is derived from an EMBL/GenBank/DDBJ whole genome shotgun (WGS) entry which is preliminary data.</text>
</comment>
<evidence type="ECO:0000313" key="3">
    <source>
        <dbReference type="EMBL" id="OGC86327.1"/>
    </source>
</evidence>
<feature type="transmembrane region" description="Helical" evidence="1">
    <location>
        <begin position="134"/>
        <end position="158"/>
    </location>
</feature>
<evidence type="ECO:0000256" key="1">
    <source>
        <dbReference type="SAM" id="Phobius"/>
    </source>
</evidence>
<feature type="domain" description="VTT" evidence="2">
    <location>
        <begin position="49"/>
        <end position="152"/>
    </location>
</feature>
<gene>
    <name evidence="3" type="ORF">A2949_03205</name>
</gene>
<keyword evidence="1" id="KW-1133">Transmembrane helix</keyword>
<dbReference type="EMBL" id="MEWZ01000025">
    <property type="protein sequence ID" value="OGC86327.1"/>
    <property type="molecule type" value="Genomic_DNA"/>
</dbReference>
<keyword evidence="1" id="KW-0472">Membrane</keyword>
<dbReference type="InterPro" id="IPR051311">
    <property type="entry name" value="DedA_domain"/>
</dbReference>
<feature type="transmembrane region" description="Helical" evidence="1">
    <location>
        <begin position="101"/>
        <end position="128"/>
    </location>
</feature>
<evidence type="ECO:0000259" key="2">
    <source>
        <dbReference type="Pfam" id="PF09335"/>
    </source>
</evidence>
<accession>A0A1F4XX58</accession>